<dbReference type="SUPFAM" id="SSF51126">
    <property type="entry name" value="Pectin lyase-like"/>
    <property type="match status" value="1"/>
</dbReference>
<dbReference type="SUPFAM" id="SSF49464">
    <property type="entry name" value="Carboxypeptidase regulatory domain-like"/>
    <property type="match status" value="1"/>
</dbReference>
<evidence type="ECO:0000313" key="1">
    <source>
        <dbReference type="EMBL" id="MFC4246467.1"/>
    </source>
</evidence>
<sequence>MTTRISTYEELQSMSDPSGHYELVDDIDATGKSEWTLDIFGEPFTGVFDGNGHTIKGLTGPDGPSPPQTFLSTAREAEIRNLTLENISFSGEMSSVLLGEAVHCRIDNVHVVDADLEGSYAASGLIMATIGDTLISDCSVRNTTVTTGTEIPAGGFVGAVGVQLGETAIEGTVRIEGCSFDGTLKSSATATTSHGGFVGEVGDGVIHRCSAKGTIDSDVEGVGGFVGSARGLISCCSWEGDIYATGGATGGFVNNNAGEILSCYARGGELVGGNNTGGFVNEHTGDIDQCYTALASRVEEGSSRYAAFVVHAGGTAGDAWDADQTTMPDAIYETADGVHFGDSAIVGLESDQLKGTELWSRIVDEWDLNSHWTPVPNEYLELQANFTIPVDSLDDLDTIRDLPGADYELVNDIDASPTQEWNENAFGTPQGFEPIPELHGTLDGNGYEIDGFYIDRDETAGVGLFTELFGYVRDLTVTNAYIRGADTLGTIAANLSWQFDELGIPPRIRNVVVESELVSTPLNDTGHLVGGIAGFAETGIFSQCHADVTIDASGMQAGGILAMGVSDSESIDSELVECSSTGTISAESSRVGGIVGDLQDYYASNDTGWLVSDCYSTASVSSTADTEAIVGGVIGYAYALNSDLHRVFAAGELSSGSGDAGGVIGSIVEESSELHIGSDKNVYWDGEATGVTVAVGKNGSLTDATELTTAEMTGPDAVDNLTGFDFGTVWVQEYEEYPSLTAFSLGSALYSGYVTDVDGVPVEGAAVETDSLTLWARTDADGYYEIVGPVVIDFDLVSLSGAVSKEAVPNTEVDFQFGGIKVILKDPATGRPLEDIIIQIGEYYARTDSQGEVRIPTIPPQTRYDVVAFEQFERRAWVAEEGDLFVVDFTDELEEKGPSFGDVAILEFEVIDERSNPIHETTATVDVFGAITESNRDGKLMVPVPTHGDLDPTIIFADGDPRYRTRRLDVEPGEDPDIGNLILREKTHSVNH</sequence>
<evidence type="ECO:0000313" key="2">
    <source>
        <dbReference type="Proteomes" id="UP001595821"/>
    </source>
</evidence>
<gene>
    <name evidence="1" type="ORF">ACFOZ7_05580</name>
</gene>
<dbReference type="GeneID" id="71854753"/>
<dbReference type="AlphaFoldDB" id="A0ABD5NWJ2"/>
<dbReference type="EMBL" id="JBHSDJ010000013">
    <property type="protein sequence ID" value="MFC4246467.1"/>
    <property type="molecule type" value="Genomic_DNA"/>
</dbReference>
<proteinExistence type="predicted"/>
<evidence type="ECO:0008006" key="3">
    <source>
        <dbReference type="Google" id="ProtNLM"/>
    </source>
</evidence>
<comment type="caution">
    <text evidence="1">The sequence shown here is derived from an EMBL/GenBank/DDBJ whole genome shotgun (WGS) entry which is preliminary data.</text>
</comment>
<name>A0ABD5NWJ2_9EURY</name>
<dbReference type="Gene3D" id="2.160.20.110">
    <property type="match status" value="2"/>
</dbReference>
<dbReference type="InterPro" id="IPR008969">
    <property type="entry name" value="CarboxyPept-like_regulatory"/>
</dbReference>
<protein>
    <recommendedName>
        <fullName evidence="3">GLUG domain-containing protein</fullName>
    </recommendedName>
</protein>
<accession>A0ABD5NWJ2</accession>
<reference evidence="1 2" key="1">
    <citation type="journal article" date="2014" name="Int. J. Syst. Evol. Microbiol.">
        <title>Complete genome sequence of Corynebacterium casei LMG S-19264T (=DSM 44701T), isolated from a smear-ripened cheese.</title>
        <authorList>
            <consortium name="US DOE Joint Genome Institute (JGI-PGF)"/>
            <person name="Walter F."/>
            <person name="Albersmeier A."/>
            <person name="Kalinowski J."/>
            <person name="Ruckert C."/>
        </authorList>
    </citation>
    <scope>NUCLEOTIDE SEQUENCE [LARGE SCALE GENOMIC DNA]</scope>
    <source>
        <strain evidence="1 2">IBRC-M 10912</strain>
    </source>
</reference>
<dbReference type="Proteomes" id="UP001595821">
    <property type="component" value="Unassembled WGS sequence"/>
</dbReference>
<organism evidence="1 2">
    <name type="scientific">Natribaculum luteum</name>
    <dbReference type="NCBI Taxonomy" id="1586232"/>
    <lineage>
        <taxon>Archaea</taxon>
        <taxon>Methanobacteriati</taxon>
        <taxon>Methanobacteriota</taxon>
        <taxon>Stenosarchaea group</taxon>
        <taxon>Halobacteria</taxon>
        <taxon>Halobacteriales</taxon>
        <taxon>Natrialbaceae</taxon>
        <taxon>Natribaculum</taxon>
    </lineage>
</organism>
<dbReference type="InterPro" id="IPR011050">
    <property type="entry name" value="Pectin_lyase_fold/virulence"/>
</dbReference>
<dbReference type="RefSeq" id="WP_246966990.1">
    <property type="nucleotide sequence ID" value="NZ_CP095397.1"/>
</dbReference>